<dbReference type="RefSeq" id="YP_009301541.1">
    <property type="nucleotide sequence ID" value="NC_031235.1"/>
</dbReference>
<dbReference type="PANTHER" id="PTHR41536">
    <property type="entry name" value="PKHD-TYPE HYDROXYLASE YBIX"/>
    <property type="match status" value="1"/>
</dbReference>
<dbReference type="GO" id="GO:0031418">
    <property type="term" value="F:L-ascorbic acid binding"/>
    <property type="evidence" value="ECO:0007669"/>
    <property type="project" value="InterPro"/>
</dbReference>
<dbReference type="GO" id="GO:0006974">
    <property type="term" value="P:DNA damage response"/>
    <property type="evidence" value="ECO:0007669"/>
    <property type="project" value="TreeGrafter"/>
</dbReference>
<dbReference type="Proteomes" id="UP000203157">
    <property type="component" value="Segment"/>
</dbReference>
<keyword evidence="8" id="KW-1185">Reference proteome</keyword>
<sequence length="231" mass="26814">MIYEIDFLTSDEVRRINEQYDKTTTWKDGVVSIGENVVDPNFKVSKQLDPQGVQYRYCMDIIQKKLRSNKDIASVFLLDDLTPPLMTQYDTGGFYKRHVDSIDIQNLRTDHSITVFLNDPDDYEGGELSIQLGDTWHHFKLKAGKALVYPTGVIHEIRQVTSGHRRVALMWAKSMVDDAFIRYELINFARGIQNILPFMHEKEEDVTKIQDLIVPFEQVRSNILRVYGNIL</sequence>
<comment type="cofactor">
    <cofactor evidence="1">
        <name>L-ascorbate</name>
        <dbReference type="ChEBI" id="CHEBI:38290"/>
    </cofactor>
</comment>
<feature type="domain" description="Fe2OG dioxygenase" evidence="6">
    <location>
        <begin position="80"/>
        <end position="174"/>
    </location>
</feature>
<dbReference type="EMBL" id="KU594606">
    <property type="protein sequence ID" value="AMO43048.1"/>
    <property type="molecule type" value="Genomic_DNA"/>
</dbReference>
<dbReference type="GO" id="GO:0016706">
    <property type="term" value="F:2-oxoglutarate-dependent dioxygenase activity"/>
    <property type="evidence" value="ECO:0007669"/>
    <property type="project" value="InterPro"/>
</dbReference>
<keyword evidence="5" id="KW-0408">Iron</keyword>
<protein>
    <submittedName>
        <fullName evidence="7">2OG-Fe(II) oxygenase superfamily protein</fullName>
    </submittedName>
</protein>
<evidence type="ECO:0000313" key="7">
    <source>
        <dbReference type="EMBL" id="AMO43048.1"/>
    </source>
</evidence>
<name>A0A127KM56_9CAUD</name>
<dbReference type="PROSITE" id="PS51471">
    <property type="entry name" value="FE2OG_OXY"/>
    <property type="match status" value="1"/>
</dbReference>
<evidence type="ECO:0000256" key="1">
    <source>
        <dbReference type="ARBA" id="ARBA00001961"/>
    </source>
</evidence>
<dbReference type="KEGG" id="vg:29122541"/>
<evidence type="ECO:0000256" key="5">
    <source>
        <dbReference type="ARBA" id="ARBA00023004"/>
    </source>
</evidence>
<dbReference type="InterPro" id="IPR023550">
    <property type="entry name" value="PKHD_hydroxylase"/>
</dbReference>
<dbReference type="OrthoDB" id="17506at10239"/>
<reference evidence="7 8" key="1">
    <citation type="submission" date="2016-01" db="EMBL/GenBank/DDBJ databases">
        <title>The genomic content and context of auxiliary metabolic genes in marine cyanophages.</title>
        <authorList>
            <person name="Marston M.F."/>
            <person name="Martiny J.B.H."/>
            <person name="Crummett L.T."/>
        </authorList>
    </citation>
    <scope>NUCLEOTIDE SEQUENCE [LARGE SCALE GENOMIC DNA]</scope>
    <source>
        <strain evidence="7">RW_108_0702</strain>
    </source>
</reference>
<keyword evidence="3" id="KW-0223">Dioxygenase</keyword>
<dbReference type="InterPro" id="IPR005123">
    <property type="entry name" value="Oxoglu/Fe-dep_dioxygenase_dom"/>
</dbReference>
<evidence type="ECO:0000313" key="8">
    <source>
        <dbReference type="Proteomes" id="UP000203157"/>
    </source>
</evidence>
<dbReference type="GO" id="GO:0005506">
    <property type="term" value="F:iron ion binding"/>
    <property type="evidence" value="ECO:0007669"/>
    <property type="project" value="InterPro"/>
</dbReference>
<dbReference type="InterPro" id="IPR044862">
    <property type="entry name" value="Pro_4_hyd_alph_FE2OG_OXY"/>
</dbReference>
<dbReference type="SMART" id="SM00702">
    <property type="entry name" value="P4Hc"/>
    <property type="match status" value="1"/>
</dbReference>
<dbReference type="Gene3D" id="2.60.120.620">
    <property type="entry name" value="q2cbj1_9rhob like domain"/>
    <property type="match status" value="1"/>
</dbReference>
<dbReference type="PANTHER" id="PTHR41536:SF1">
    <property type="entry name" value="PKHD-TYPE HYDROXYLASE YBIX"/>
    <property type="match status" value="1"/>
</dbReference>
<dbReference type="GeneID" id="29122541"/>
<accession>A0A127KM56</accession>
<evidence type="ECO:0000259" key="6">
    <source>
        <dbReference type="PROSITE" id="PS51471"/>
    </source>
</evidence>
<dbReference type="Pfam" id="PF13640">
    <property type="entry name" value="2OG-FeII_Oxy_3"/>
    <property type="match status" value="1"/>
</dbReference>
<keyword evidence="2" id="KW-0479">Metal-binding</keyword>
<evidence type="ECO:0000256" key="2">
    <source>
        <dbReference type="ARBA" id="ARBA00022723"/>
    </source>
</evidence>
<dbReference type="InterPro" id="IPR006620">
    <property type="entry name" value="Pro_4_hyd_alph"/>
</dbReference>
<proteinExistence type="predicted"/>
<keyword evidence="4" id="KW-0560">Oxidoreductase</keyword>
<dbReference type="NCBIfam" id="NF003974">
    <property type="entry name" value="PRK05467.1-3"/>
    <property type="match status" value="1"/>
</dbReference>
<gene>
    <name evidence="7" type="ORF">R1080702_039</name>
</gene>
<evidence type="ECO:0000256" key="4">
    <source>
        <dbReference type="ARBA" id="ARBA00023002"/>
    </source>
</evidence>
<evidence type="ECO:0000256" key="3">
    <source>
        <dbReference type="ARBA" id="ARBA00022964"/>
    </source>
</evidence>
<organism evidence="7 8">
    <name type="scientific">Cyanophage S-RIM32</name>
    <dbReference type="NCBI Taxonomy" id="1278479"/>
    <lineage>
        <taxon>Viruses</taxon>
        <taxon>Duplodnaviria</taxon>
        <taxon>Heunggongvirae</taxon>
        <taxon>Uroviricota</taxon>
        <taxon>Caudoviricetes</taxon>
        <taxon>Pantevenvirales</taxon>
        <taxon>Kyanoviridae</taxon>
        <taxon>Bristolvirus</taxon>
        <taxon>Bristolvirus rhodeisland</taxon>
    </lineage>
</organism>